<dbReference type="AlphaFoldDB" id="A0A4T0X341"/>
<evidence type="ECO:0000313" key="2">
    <source>
        <dbReference type="Proteomes" id="UP000307173"/>
    </source>
</evidence>
<evidence type="ECO:0000313" key="1">
    <source>
        <dbReference type="EMBL" id="TID29719.1"/>
    </source>
</evidence>
<name>A0A4T0X341_9ASCO</name>
<proteinExistence type="predicted"/>
<accession>A0A4T0X341</accession>
<sequence length="150" mass="17185">MGNIEGIGSEIFKAIQNLWSTDKPEDHSDLTGAHMLFLLKKGKHNKNIVTPNSKVKEIGYYVGETCSEKLRENLTDNLKIRDICIEIDERQRVAWIYSVGFKMLGKCLKRESSSAYKNIITQFMNKYTNNEEVTFESLIASLETMEQNGQ</sequence>
<organism evidence="1 2">
    <name type="scientific">Pichia inconspicua</name>
    <dbReference type="NCBI Taxonomy" id="52247"/>
    <lineage>
        <taxon>Eukaryota</taxon>
        <taxon>Fungi</taxon>
        <taxon>Dikarya</taxon>
        <taxon>Ascomycota</taxon>
        <taxon>Saccharomycotina</taxon>
        <taxon>Pichiomycetes</taxon>
        <taxon>Pichiales</taxon>
        <taxon>Pichiaceae</taxon>
        <taxon>Pichia</taxon>
    </lineage>
</organism>
<gene>
    <name evidence="1" type="ORF">CANINC_001698</name>
</gene>
<dbReference type="EMBL" id="SELW01000268">
    <property type="protein sequence ID" value="TID29719.1"/>
    <property type="molecule type" value="Genomic_DNA"/>
</dbReference>
<dbReference type="Proteomes" id="UP000307173">
    <property type="component" value="Unassembled WGS sequence"/>
</dbReference>
<comment type="caution">
    <text evidence="1">The sequence shown here is derived from an EMBL/GenBank/DDBJ whole genome shotgun (WGS) entry which is preliminary data.</text>
</comment>
<keyword evidence="2" id="KW-1185">Reference proteome</keyword>
<protein>
    <submittedName>
        <fullName evidence="1">Uncharacterized protein</fullName>
    </submittedName>
</protein>
<reference evidence="1 2" key="1">
    <citation type="journal article" date="2019" name="Front. Genet.">
        <title>Whole-Genome Sequencing of the Opportunistic Yeast Pathogen Candida inconspicua Uncovers Its Hybrid Origin.</title>
        <authorList>
            <person name="Mixao V."/>
            <person name="Hansen A.P."/>
            <person name="Saus E."/>
            <person name="Boekhout T."/>
            <person name="Lass-Florl C."/>
            <person name="Gabaldon T."/>
        </authorList>
    </citation>
    <scope>NUCLEOTIDE SEQUENCE [LARGE SCALE GENOMIC DNA]</scope>
    <source>
        <strain evidence="1 2">CBS 180</strain>
    </source>
</reference>